<protein>
    <submittedName>
        <fullName evidence="1">Uncharacterized protein</fullName>
    </submittedName>
</protein>
<gene>
    <name evidence="1" type="ORF">G3I58_16940</name>
</gene>
<dbReference type="EMBL" id="JAAGMS010000184">
    <property type="protein sequence ID" value="NEB99648.1"/>
    <property type="molecule type" value="Genomic_DNA"/>
</dbReference>
<evidence type="ECO:0000313" key="1">
    <source>
        <dbReference type="EMBL" id="NEB99648.1"/>
    </source>
</evidence>
<evidence type="ECO:0000313" key="2">
    <source>
        <dbReference type="Proteomes" id="UP000470951"/>
    </source>
</evidence>
<dbReference type="Pfam" id="PF19818">
    <property type="entry name" value="DUF6301"/>
    <property type="match status" value="1"/>
</dbReference>
<dbReference type="Proteomes" id="UP000470951">
    <property type="component" value="Unassembled WGS sequence"/>
</dbReference>
<sequence>MIRRLTGEQVVDLALRLDGISWNWTTSEIAEVLRTSQLIPLDSLDNPSIPIEHPDLTGVRGFVVNLSERSIVLEINVTLTEVSPREDIHAQSEMDAAFQEYLTALISTFGDPDDYPKESVIVWDRGEEKLKLRRLGIAVDLSRESNEGIRIYNNG</sequence>
<proteinExistence type="predicted"/>
<accession>A0A7K3RBW7</accession>
<dbReference type="RefSeq" id="WP_164219975.1">
    <property type="nucleotide sequence ID" value="NZ_JAAGMS010000184.1"/>
</dbReference>
<comment type="caution">
    <text evidence="1">The sequence shown here is derived from an EMBL/GenBank/DDBJ whole genome shotgun (WGS) entry which is preliminary data.</text>
</comment>
<dbReference type="InterPro" id="IPR046268">
    <property type="entry name" value="DUF6301"/>
</dbReference>
<name>A0A7K3RBW7_STRAQ</name>
<organism evidence="1 2">
    <name type="scientific">Streptomyces anulatus</name>
    <name type="common">Streptomyces chrysomallus</name>
    <dbReference type="NCBI Taxonomy" id="1892"/>
    <lineage>
        <taxon>Bacteria</taxon>
        <taxon>Bacillati</taxon>
        <taxon>Actinomycetota</taxon>
        <taxon>Actinomycetes</taxon>
        <taxon>Kitasatosporales</taxon>
        <taxon>Streptomycetaceae</taxon>
        <taxon>Streptomyces</taxon>
    </lineage>
</organism>
<reference evidence="1 2" key="1">
    <citation type="submission" date="2020-01" db="EMBL/GenBank/DDBJ databases">
        <title>Insect and environment-associated Actinomycetes.</title>
        <authorList>
            <person name="Currrie C."/>
            <person name="Chevrette M."/>
            <person name="Carlson C."/>
            <person name="Stubbendieck R."/>
            <person name="Wendt-Pienkowski E."/>
        </authorList>
    </citation>
    <scope>NUCLEOTIDE SEQUENCE [LARGE SCALE GENOMIC DNA]</scope>
    <source>
        <strain evidence="1 2">SID7903</strain>
    </source>
</reference>
<dbReference type="AlphaFoldDB" id="A0A7K3RBW7"/>